<keyword evidence="5" id="KW-1185">Reference proteome</keyword>
<reference evidence="4 5" key="1">
    <citation type="submission" date="2021-01" db="EMBL/GenBank/DDBJ databases">
        <title>Actinoplanes sp. nov. LDG1-06 isolated from lichen.</title>
        <authorList>
            <person name="Saeng-In P."/>
            <person name="Phongsopitanun W."/>
            <person name="Kanchanasin P."/>
            <person name="Yuki M."/>
            <person name="Kudo T."/>
            <person name="Ohkuma M."/>
            <person name="Tanasupawat S."/>
        </authorList>
    </citation>
    <scope>NUCLEOTIDE SEQUENCE [LARGE SCALE GENOMIC DNA]</scope>
    <source>
        <strain evidence="4 5">LDG1-06</strain>
    </source>
</reference>
<dbReference type="Gene3D" id="3.40.50.720">
    <property type="entry name" value="NAD(P)-binding Rossmann-like Domain"/>
    <property type="match status" value="1"/>
</dbReference>
<comment type="similarity">
    <text evidence="1">Belongs to the short-chain dehydrogenases/reductases (SDR) family.</text>
</comment>
<accession>A0ABS2AL97</accession>
<evidence type="ECO:0000256" key="2">
    <source>
        <dbReference type="ARBA" id="ARBA00023002"/>
    </source>
</evidence>
<protein>
    <submittedName>
        <fullName evidence="4">SDR family oxidoreductase</fullName>
    </submittedName>
</protein>
<dbReference type="SMART" id="SM00822">
    <property type="entry name" value="PKS_KR"/>
    <property type="match status" value="1"/>
</dbReference>
<evidence type="ECO:0000259" key="3">
    <source>
        <dbReference type="SMART" id="SM00822"/>
    </source>
</evidence>
<dbReference type="PANTHER" id="PTHR43008">
    <property type="entry name" value="BENZIL REDUCTASE"/>
    <property type="match status" value="1"/>
</dbReference>
<dbReference type="InterPro" id="IPR020904">
    <property type="entry name" value="Sc_DH/Rdtase_CS"/>
</dbReference>
<dbReference type="EMBL" id="JAENHP010000015">
    <property type="protein sequence ID" value="MBM2620639.1"/>
    <property type="molecule type" value="Genomic_DNA"/>
</dbReference>
<dbReference type="InterPro" id="IPR002347">
    <property type="entry name" value="SDR_fam"/>
</dbReference>
<keyword evidence="2" id="KW-0560">Oxidoreductase</keyword>
<evidence type="ECO:0000313" key="5">
    <source>
        <dbReference type="Proteomes" id="UP000632138"/>
    </source>
</evidence>
<feature type="domain" description="Ketoreductase" evidence="3">
    <location>
        <begin position="7"/>
        <end position="188"/>
    </location>
</feature>
<evidence type="ECO:0000256" key="1">
    <source>
        <dbReference type="ARBA" id="ARBA00006484"/>
    </source>
</evidence>
<dbReference type="SUPFAM" id="SSF51735">
    <property type="entry name" value="NAD(P)-binding Rossmann-fold domains"/>
    <property type="match status" value="1"/>
</dbReference>
<dbReference type="Pfam" id="PF13561">
    <property type="entry name" value="adh_short_C2"/>
    <property type="match status" value="1"/>
</dbReference>
<name>A0ABS2AL97_9ACTN</name>
<dbReference type="PANTHER" id="PTHR43008:SF4">
    <property type="entry name" value="CHAIN DEHYDROGENASE, PUTATIVE (AFU_ORTHOLOGUE AFUA_4G08710)-RELATED"/>
    <property type="match status" value="1"/>
</dbReference>
<dbReference type="PRINTS" id="PR00081">
    <property type="entry name" value="GDHRDH"/>
</dbReference>
<sequence length="246" mass="25009">MGQLDGKTALVTGGTSGIGLASARRLAAEGATVFVTGRDQGKLDEAAAAGLVAIRSDVSDPADLDRVFATIAERGRGLDVLFANAGGGEFATLGDTTWEHYEQTFHRNVGGTVFTVQKALPLLNPGASIVLTGSTAADGSSSAFGMYAATKAAIRSLGRTWAAELVGRGIRVNTIVPGPVETPGLAGLAPDASQVDTLFKGLIASVPMDRLGRPDEIADAVLFLASGQSSFMTGAALYVDGGANQV</sequence>
<organism evidence="4 5">
    <name type="scientific">Paractinoplanes ovalisporus</name>
    <dbReference type="NCBI Taxonomy" id="2810368"/>
    <lineage>
        <taxon>Bacteria</taxon>
        <taxon>Bacillati</taxon>
        <taxon>Actinomycetota</taxon>
        <taxon>Actinomycetes</taxon>
        <taxon>Micromonosporales</taxon>
        <taxon>Micromonosporaceae</taxon>
        <taxon>Paractinoplanes</taxon>
    </lineage>
</organism>
<dbReference type="RefSeq" id="WP_203380616.1">
    <property type="nucleotide sequence ID" value="NZ_JAENHP010000015.1"/>
</dbReference>
<dbReference type="PROSITE" id="PS00061">
    <property type="entry name" value="ADH_SHORT"/>
    <property type="match status" value="1"/>
</dbReference>
<evidence type="ECO:0000313" key="4">
    <source>
        <dbReference type="EMBL" id="MBM2620639.1"/>
    </source>
</evidence>
<comment type="caution">
    <text evidence="4">The sequence shown here is derived from an EMBL/GenBank/DDBJ whole genome shotgun (WGS) entry which is preliminary data.</text>
</comment>
<dbReference type="CDD" id="cd05233">
    <property type="entry name" value="SDR_c"/>
    <property type="match status" value="1"/>
</dbReference>
<dbReference type="Proteomes" id="UP000632138">
    <property type="component" value="Unassembled WGS sequence"/>
</dbReference>
<dbReference type="InterPro" id="IPR057326">
    <property type="entry name" value="KR_dom"/>
</dbReference>
<dbReference type="InterPro" id="IPR036291">
    <property type="entry name" value="NAD(P)-bd_dom_sf"/>
</dbReference>
<proteinExistence type="inferred from homology"/>
<gene>
    <name evidence="4" type="ORF">JIG36_34580</name>
</gene>